<feature type="domain" description="N-acetyltransferase" evidence="1">
    <location>
        <begin position="59"/>
        <end position="204"/>
    </location>
</feature>
<sequence>MGRAIRYGSRDRPCAWRAEVSTATSGKNGELKAVFTWLELVQPPGHMPPAPLTGQLALMRVQQMPIAYYRFLLDQVGHDHYWVQRMRLSDVSIRAILDAPTTHISVLYLDGAPAGFFEIDSKRDGVAHIVHFGLIDHAQGRNLSPWFLHAALSAAWEEGTERVTIGTTSLDHPAALRLYQRFGFVVTERSHGTIRPLSAQERLETLNGTRPSTSL</sequence>
<keyword evidence="3" id="KW-1185">Reference proteome</keyword>
<dbReference type="InterPro" id="IPR016181">
    <property type="entry name" value="Acyl_CoA_acyltransferase"/>
</dbReference>
<name>A0A231UWQ0_9HYPH</name>
<protein>
    <recommendedName>
        <fullName evidence="1">N-acetyltransferase domain-containing protein</fullName>
    </recommendedName>
</protein>
<dbReference type="Gene3D" id="3.40.630.30">
    <property type="match status" value="1"/>
</dbReference>
<accession>A0A231UWQ0</accession>
<dbReference type="PROSITE" id="PS51186">
    <property type="entry name" value="GNAT"/>
    <property type="match status" value="1"/>
</dbReference>
<organism evidence="2 3">
    <name type="scientific">Notoacmeibacter marinus</name>
    <dbReference type="NCBI Taxonomy" id="1876515"/>
    <lineage>
        <taxon>Bacteria</taxon>
        <taxon>Pseudomonadati</taxon>
        <taxon>Pseudomonadota</taxon>
        <taxon>Alphaproteobacteria</taxon>
        <taxon>Hyphomicrobiales</taxon>
        <taxon>Notoacmeibacteraceae</taxon>
        <taxon>Notoacmeibacter</taxon>
    </lineage>
</organism>
<evidence type="ECO:0000313" key="2">
    <source>
        <dbReference type="EMBL" id="OXT00241.1"/>
    </source>
</evidence>
<comment type="caution">
    <text evidence="2">The sequence shown here is derived from an EMBL/GenBank/DDBJ whole genome shotgun (WGS) entry which is preliminary data.</text>
</comment>
<proteinExistence type="predicted"/>
<reference evidence="3" key="1">
    <citation type="journal article" date="2017" name="Int. J. Syst. Evol. Microbiol.">
        <title>Notoacmeibacter marinus gen. nov., sp. nov., isolated from the gut of a limpet and proposal of Notoacmeibacteraceae fam. nov. in the order Rhizobiales of the class Alphaproteobacteria.</title>
        <authorList>
            <person name="Huang Z."/>
            <person name="Guo F."/>
            <person name="Lai Q."/>
        </authorList>
    </citation>
    <scope>NUCLEOTIDE SEQUENCE [LARGE SCALE GENOMIC DNA]</scope>
    <source>
        <strain evidence="3">XMTR2A4</strain>
    </source>
</reference>
<dbReference type="Pfam" id="PF00583">
    <property type="entry name" value="Acetyltransf_1"/>
    <property type="match status" value="1"/>
</dbReference>
<dbReference type="EMBL" id="NBYO01000002">
    <property type="protein sequence ID" value="OXT00241.1"/>
    <property type="molecule type" value="Genomic_DNA"/>
</dbReference>
<dbReference type="AlphaFoldDB" id="A0A231UWQ0"/>
<gene>
    <name evidence="2" type="ORF">B7H23_08710</name>
</gene>
<dbReference type="Proteomes" id="UP000215405">
    <property type="component" value="Unassembled WGS sequence"/>
</dbReference>
<dbReference type="SUPFAM" id="SSF55729">
    <property type="entry name" value="Acyl-CoA N-acyltransferases (Nat)"/>
    <property type="match status" value="1"/>
</dbReference>
<evidence type="ECO:0000313" key="3">
    <source>
        <dbReference type="Proteomes" id="UP000215405"/>
    </source>
</evidence>
<evidence type="ECO:0000259" key="1">
    <source>
        <dbReference type="PROSITE" id="PS51186"/>
    </source>
</evidence>
<dbReference type="InterPro" id="IPR000182">
    <property type="entry name" value="GNAT_dom"/>
</dbReference>
<dbReference type="GO" id="GO:0016747">
    <property type="term" value="F:acyltransferase activity, transferring groups other than amino-acyl groups"/>
    <property type="evidence" value="ECO:0007669"/>
    <property type="project" value="InterPro"/>
</dbReference>